<evidence type="ECO:0000259" key="5">
    <source>
        <dbReference type="PROSITE" id="PS51635"/>
    </source>
</evidence>
<dbReference type="RefSeq" id="WP_008199178.1">
    <property type="nucleotide sequence ID" value="NZ_CM001023.1"/>
</dbReference>
<feature type="short sequence motif" description="GXGXXG" evidence="4">
    <location>
        <begin position="45"/>
        <end position="50"/>
    </location>
</feature>
<dbReference type="GO" id="GO:0019867">
    <property type="term" value="C:outer membrane"/>
    <property type="evidence" value="ECO:0007669"/>
    <property type="project" value="InterPro"/>
</dbReference>
<dbReference type="Gene3D" id="3.40.1090.10">
    <property type="entry name" value="Cytosolic phospholipase A2 catalytic domain"/>
    <property type="match status" value="2"/>
</dbReference>
<name>A3HZ15_9BACT</name>
<dbReference type="Gene3D" id="3.10.20.310">
    <property type="entry name" value="membrane protein fhac"/>
    <property type="match status" value="1"/>
</dbReference>
<dbReference type="eggNOG" id="COG1752">
    <property type="taxonomic scope" value="Bacteria"/>
</dbReference>
<reference evidence="6 7" key="1">
    <citation type="journal article" date="2011" name="J. Bacteriol.">
        <title>Complete genome sequence of Algoriphagus sp. PR1, bacterial prey of a colony-forming choanoflagellate.</title>
        <authorList>
            <person name="Alegado R.A."/>
            <person name="Ferriera S."/>
            <person name="Nusbaum C."/>
            <person name="Young S.K."/>
            <person name="Zeng Q."/>
            <person name="Imamovic A."/>
            <person name="Fairclough S.R."/>
            <person name="King N."/>
        </authorList>
    </citation>
    <scope>NUCLEOTIDE SEQUENCE [LARGE SCALE GENOMIC DNA]</scope>
    <source>
        <strain evidence="6 7">PR1</strain>
    </source>
</reference>
<dbReference type="GO" id="GO:0016042">
    <property type="term" value="P:lipid catabolic process"/>
    <property type="evidence" value="ECO:0007669"/>
    <property type="project" value="UniProtKB-UniRule"/>
</dbReference>
<keyword evidence="3 4" id="KW-0443">Lipid metabolism</keyword>
<dbReference type="STRING" id="388413.ALPR1_06245"/>
<feature type="active site" description="Proton acceptor" evidence="4">
    <location>
        <position position="218"/>
    </location>
</feature>
<evidence type="ECO:0000256" key="4">
    <source>
        <dbReference type="PROSITE-ProRule" id="PRU01161"/>
    </source>
</evidence>
<feature type="short sequence motif" description="DGA/G" evidence="4">
    <location>
        <begin position="218"/>
        <end position="220"/>
    </location>
</feature>
<dbReference type="GO" id="GO:0016787">
    <property type="term" value="F:hydrolase activity"/>
    <property type="evidence" value="ECO:0007669"/>
    <property type="project" value="UniProtKB-UniRule"/>
</dbReference>
<gene>
    <name evidence="6" type="ORF">ALPR1_06245</name>
</gene>
<dbReference type="OrthoDB" id="9770965at2"/>
<dbReference type="SUPFAM" id="SSF52151">
    <property type="entry name" value="FabD/lysophospholipase-like"/>
    <property type="match status" value="1"/>
</dbReference>
<keyword evidence="2 4" id="KW-0442">Lipid degradation</keyword>
<dbReference type="InterPro" id="IPR016035">
    <property type="entry name" value="Acyl_Trfase/lysoPLipase"/>
</dbReference>
<evidence type="ECO:0000256" key="3">
    <source>
        <dbReference type="ARBA" id="ARBA00023098"/>
    </source>
</evidence>
<feature type="domain" description="PNPLA" evidence="5">
    <location>
        <begin position="41"/>
        <end position="231"/>
    </location>
</feature>
<dbReference type="AlphaFoldDB" id="A3HZ15"/>
<dbReference type="eggNOG" id="COG4775">
    <property type="taxonomic scope" value="Bacteria"/>
</dbReference>
<dbReference type="Proteomes" id="UP000003919">
    <property type="component" value="Unassembled WGS sequence"/>
</dbReference>
<dbReference type="PANTHER" id="PTHR14226:SF76">
    <property type="entry name" value="NTE FAMILY PROTEIN RSSA"/>
    <property type="match status" value="1"/>
</dbReference>
<dbReference type="InterPro" id="IPR043864">
    <property type="entry name" value="Omp85-like_dom"/>
</dbReference>
<dbReference type="PANTHER" id="PTHR14226">
    <property type="entry name" value="NEUROPATHY TARGET ESTERASE/SWISS CHEESE D.MELANOGASTER"/>
    <property type="match status" value="1"/>
</dbReference>
<evidence type="ECO:0000256" key="1">
    <source>
        <dbReference type="ARBA" id="ARBA00022801"/>
    </source>
</evidence>
<keyword evidence="7" id="KW-1185">Reference proteome</keyword>
<accession>A3HZ15</accession>
<proteinExistence type="predicted"/>
<dbReference type="InterPro" id="IPR002641">
    <property type="entry name" value="PNPLA_dom"/>
</dbReference>
<sequence length="784" mass="87953">MASKLTVKFLLVFLVSFLLFDGKALGQEQSQNSETKPKIGLVLSGGGAKGMAHVGVIRYLEEAGIKPDYVVGTSMGSVIGGLYALGYNSDELEEIILSIDWDLLISNRVEFNSIAFEEKEYYNRYLVELPVKNGKIALPSGLIEGQKLSEVLQYYTWPAKQYKNFDEFPIPFRCIATDISTGEEIIFDKGYLHDALRSSIAIPTAFTAFDLDSTSVVDGGVVNNFPVDVVKQMGADIVIGVNVSDEDFLEVDELGGFGGILMQVAMARSLKKTKDNIEDCDIYIKPDLGVYSTGSFGNYREILALGDSTGKKYFDDFKRLADSLGRKDVISGLGFDESPIQVSGVEFVGNKLFTNSLLQSKFNISVGSMITRDEIQKGIDRIYGINGFYKVDFSLIPFGEDRFNIKVRLKEKPASLLNLAVHYDNQFSAGILLNYTVRDLLSKSSRTVFLLDVSENPKARIDYYNYFAKNKNLAFNARLNLLRQQLPEYSEGKETEVAIDRNTNFAAQIMTTGSLKQSFAFGAVYELSKTRYRFNRIFSDALKNGTERTLGLRFRYYRNSQDNRNYPTRGAEGLLESVFHFDNKLKINLRAGFDTVDVNLDGVIVSLPKDVLDGLAEDLTPDPYITLLGRYSKFLRITPGFQLKPEFAGALIVTNNSAEKSFQEFFVGGYQNIRFNDTNFWGLNYGEVQTSNFVKAGLTTQFIPIKKVYLRAGINYLGFSQAYRFQEEGFINSIFKDETYAGYGLDMTYQSILGPITIGISSNNKDNKLRSYFSLGYSFNYSDR</sequence>
<dbReference type="EMBL" id="AAXU02000001">
    <property type="protein sequence ID" value="EAZ80501.1"/>
    <property type="molecule type" value="Genomic_DNA"/>
</dbReference>
<evidence type="ECO:0000313" key="6">
    <source>
        <dbReference type="EMBL" id="EAZ80501.1"/>
    </source>
</evidence>
<dbReference type="InterPro" id="IPR050301">
    <property type="entry name" value="NTE"/>
</dbReference>
<keyword evidence="1 4" id="KW-0378">Hydrolase</keyword>
<evidence type="ECO:0000256" key="2">
    <source>
        <dbReference type="ARBA" id="ARBA00022963"/>
    </source>
</evidence>
<dbReference type="Pfam" id="PF01734">
    <property type="entry name" value="Patatin"/>
    <property type="match status" value="1"/>
</dbReference>
<organism evidence="6 7">
    <name type="scientific">Algoriphagus machipongonensis</name>
    <dbReference type="NCBI Taxonomy" id="388413"/>
    <lineage>
        <taxon>Bacteria</taxon>
        <taxon>Pseudomonadati</taxon>
        <taxon>Bacteroidota</taxon>
        <taxon>Cytophagia</taxon>
        <taxon>Cytophagales</taxon>
        <taxon>Cyclobacteriaceae</taxon>
        <taxon>Algoriphagus</taxon>
    </lineage>
</organism>
<dbReference type="PROSITE" id="PS51635">
    <property type="entry name" value="PNPLA"/>
    <property type="match status" value="1"/>
</dbReference>
<dbReference type="CDD" id="cd07205">
    <property type="entry name" value="Pat_PNPLA6_PNPLA7_NTE1_like"/>
    <property type="match status" value="1"/>
</dbReference>
<dbReference type="Pfam" id="PF19143">
    <property type="entry name" value="Omp85_2"/>
    <property type="match status" value="2"/>
</dbReference>
<evidence type="ECO:0000313" key="7">
    <source>
        <dbReference type="Proteomes" id="UP000003919"/>
    </source>
</evidence>
<comment type="caution">
    <text evidence="6">The sequence shown here is derived from an EMBL/GenBank/DDBJ whole genome shotgun (WGS) entry which is preliminary data.</text>
</comment>
<feature type="active site" description="Nucleophile" evidence="4">
    <location>
        <position position="74"/>
    </location>
</feature>
<protein>
    <submittedName>
        <fullName evidence="6">Phospholipase, patatin family</fullName>
    </submittedName>
</protein>
<feature type="short sequence motif" description="GXSXG" evidence="4">
    <location>
        <begin position="72"/>
        <end position="76"/>
    </location>
</feature>
<dbReference type="HOGENOM" id="CLU_014750_2_0_10"/>